<dbReference type="InterPro" id="IPR028148">
    <property type="entry name" value="Imm74"/>
</dbReference>
<reference evidence="1" key="1">
    <citation type="submission" date="2021-02" db="EMBL/GenBank/DDBJ databases">
        <title>Infant gut strain persistence is associated with maternal origin, phylogeny, and functional potential including surface adhesion and iron acquisition.</title>
        <authorList>
            <person name="Lou Y.C."/>
        </authorList>
    </citation>
    <scope>NUCLEOTIDE SEQUENCE</scope>
    <source>
        <strain evidence="1">L3_098_011G1_dasL3_098_011G1_concoct_7</strain>
    </source>
</reference>
<evidence type="ECO:0000313" key="1">
    <source>
        <dbReference type="EMBL" id="MBS5359065.1"/>
    </source>
</evidence>
<reference evidence="2" key="2">
    <citation type="submission" date="2023-01" db="EMBL/GenBank/DDBJ databases">
        <title>Human gut microbiome strain richness.</title>
        <authorList>
            <person name="Chen-Liaw A."/>
        </authorList>
    </citation>
    <scope>NUCLEOTIDE SEQUENCE</scope>
    <source>
        <strain evidence="2">1001262st2_G8_1001262B_160229</strain>
    </source>
</reference>
<gene>
    <name evidence="1" type="ORF">KHX87_08195</name>
    <name evidence="2" type="ORF">PNV36_02470</name>
    <name evidence="3" type="ORF">RDV49_05915</name>
</gene>
<evidence type="ECO:0000313" key="2">
    <source>
        <dbReference type="EMBL" id="MDB8619266.1"/>
    </source>
</evidence>
<accession>A0A0F3H523</accession>
<sequence>MKITGTRSTITFDLENGFLLKAQGELLINKKFVVYKDSMTQWEPPHENLPITQREIENIINTAKKMESNQTIQLDFV</sequence>
<dbReference type="Proteomes" id="UP000709219">
    <property type="component" value="Unassembled WGS sequence"/>
</dbReference>
<dbReference type="AlphaFoldDB" id="A0A0F3H523"/>
<evidence type="ECO:0000313" key="3">
    <source>
        <dbReference type="EMBL" id="WNB82449.1"/>
    </source>
</evidence>
<dbReference type="Pfam" id="PF15603">
    <property type="entry name" value="Imm74"/>
    <property type="match status" value="1"/>
</dbReference>
<reference evidence="3" key="3">
    <citation type="submission" date="2023-09" db="EMBL/GenBank/DDBJ databases">
        <title>Streptococcus_parasanguinius_hifiasm_complete_genome_Zymo_Research_ D6332.</title>
        <authorList>
            <person name="Damerum A."/>
        </authorList>
    </citation>
    <scope>NUCLEOTIDE SEQUENCE</scope>
    <source>
        <strain evidence="3">B-1756</strain>
    </source>
</reference>
<dbReference type="EMBL" id="CP133988">
    <property type="protein sequence ID" value="WNB82449.1"/>
    <property type="molecule type" value="Genomic_DNA"/>
</dbReference>
<dbReference type="Proteomes" id="UP001212685">
    <property type="component" value="Unassembled WGS sequence"/>
</dbReference>
<dbReference type="Proteomes" id="UP001248323">
    <property type="component" value="Chromosome"/>
</dbReference>
<protein>
    <submittedName>
        <fullName evidence="2">Imm74 family immunity protein</fullName>
    </submittedName>
</protein>
<dbReference type="EMBL" id="JAQMJV010000002">
    <property type="protein sequence ID" value="MDB8619266.1"/>
    <property type="molecule type" value="Genomic_DNA"/>
</dbReference>
<evidence type="ECO:0000313" key="4">
    <source>
        <dbReference type="Proteomes" id="UP000709219"/>
    </source>
</evidence>
<proteinExistence type="predicted"/>
<dbReference type="RefSeq" id="WP_003007814.1">
    <property type="nucleotide sequence ID" value="NZ_CP133988.1"/>
</dbReference>
<name>A0A0F3H523_STRPA</name>
<organism evidence="1 4">
    <name type="scientific">Streptococcus parasanguinis</name>
    <dbReference type="NCBI Taxonomy" id="1318"/>
    <lineage>
        <taxon>Bacteria</taxon>
        <taxon>Bacillati</taxon>
        <taxon>Bacillota</taxon>
        <taxon>Bacilli</taxon>
        <taxon>Lactobacillales</taxon>
        <taxon>Streptococcaceae</taxon>
        <taxon>Streptococcus</taxon>
    </lineage>
</organism>
<dbReference type="EMBL" id="JAGZFP010000021">
    <property type="protein sequence ID" value="MBS5359065.1"/>
    <property type="molecule type" value="Genomic_DNA"/>
</dbReference>